<dbReference type="Pfam" id="PF00035">
    <property type="entry name" value="dsrm"/>
    <property type="match status" value="1"/>
</dbReference>
<feature type="domain" description="RNase III" evidence="5">
    <location>
        <begin position="13"/>
        <end position="127"/>
    </location>
</feature>
<dbReference type="SUPFAM" id="SSF54768">
    <property type="entry name" value="dsRNA-binding domain-like"/>
    <property type="match status" value="1"/>
</dbReference>
<keyword evidence="7" id="KW-1185">Reference proteome</keyword>
<evidence type="ECO:0000256" key="1">
    <source>
        <dbReference type="ARBA" id="ARBA00022884"/>
    </source>
</evidence>
<dbReference type="KEGG" id="mrr:Moror_16430"/>
<dbReference type="GO" id="GO:0006396">
    <property type="term" value="P:RNA processing"/>
    <property type="evidence" value="ECO:0007669"/>
    <property type="project" value="InterPro"/>
</dbReference>
<organism evidence="6 7">
    <name type="scientific">Moniliophthora roreri (strain MCA 2997)</name>
    <name type="common">Cocoa frosty pod rot fungus</name>
    <name type="synonym">Crinipellis roreri</name>
    <dbReference type="NCBI Taxonomy" id="1381753"/>
    <lineage>
        <taxon>Eukaryota</taxon>
        <taxon>Fungi</taxon>
        <taxon>Dikarya</taxon>
        <taxon>Basidiomycota</taxon>
        <taxon>Agaricomycotina</taxon>
        <taxon>Agaricomycetes</taxon>
        <taxon>Agaricomycetidae</taxon>
        <taxon>Agaricales</taxon>
        <taxon>Marasmiineae</taxon>
        <taxon>Marasmiaceae</taxon>
        <taxon>Moniliophthora</taxon>
    </lineage>
</organism>
<protein>
    <submittedName>
        <fullName evidence="6">Ribonuclease iii</fullName>
    </submittedName>
</protein>
<evidence type="ECO:0000313" key="7">
    <source>
        <dbReference type="Proteomes" id="UP000017559"/>
    </source>
</evidence>
<feature type="region of interest" description="Disordered" evidence="3">
    <location>
        <begin position="148"/>
        <end position="179"/>
    </location>
</feature>
<dbReference type="SMART" id="SM00358">
    <property type="entry name" value="DSRM"/>
    <property type="match status" value="1"/>
</dbReference>
<evidence type="ECO:0000256" key="2">
    <source>
        <dbReference type="PROSITE-ProRule" id="PRU00266"/>
    </source>
</evidence>
<sequence>MSAGPILPPLPSIDNEDLTLALFTHDSVLRQHNPEIGDVRRFQIIGRQVMEFIVTDHYFTSRPTLTHDALQGEKNRALDMDSYKYWFEQYRLRNKFVATPGTTPFQDDEEIRDYFHRIIGAIYYCNGIEVTKAWIIALIDPNHQPLEPPSYATSPAQSTAFLPPQPSSPPPPTPSSASTSGLLPLPMLSLVNQLATQLRMDIRYDGESTGPPHQPTWTVKCMIQNIERGRGIGRSQKAAKEEAARQAWVNMGWGPG</sequence>
<dbReference type="STRING" id="1381753.V2YGU9"/>
<feature type="domain" description="DRBM" evidence="4">
    <location>
        <begin position="186"/>
        <end position="253"/>
    </location>
</feature>
<dbReference type="HOGENOM" id="CLU_056047_1_0_1"/>
<gene>
    <name evidence="6" type="ORF">Moror_16430</name>
</gene>
<dbReference type="AlphaFoldDB" id="V2YGU9"/>
<keyword evidence="1 2" id="KW-0694">RNA-binding</keyword>
<feature type="compositionally biased region" description="Pro residues" evidence="3">
    <location>
        <begin position="163"/>
        <end position="174"/>
    </location>
</feature>
<dbReference type="InterPro" id="IPR000999">
    <property type="entry name" value="RNase_III_dom"/>
</dbReference>
<feature type="compositionally biased region" description="Polar residues" evidence="3">
    <location>
        <begin position="151"/>
        <end position="160"/>
    </location>
</feature>
<proteinExistence type="predicted"/>
<dbReference type="Gene3D" id="1.10.1520.10">
    <property type="entry name" value="Ribonuclease III domain"/>
    <property type="match status" value="1"/>
</dbReference>
<dbReference type="OrthoDB" id="3353871at2759"/>
<evidence type="ECO:0000259" key="5">
    <source>
        <dbReference type="PROSITE" id="PS50142"/>
    </source>
</evidence>
<dbReference type="Gene3D" id="3.30.160.20">
    <property type="match status" value="1"/>
</dbReference>
<dbReference type="PROSITE" id="PS50142">
    <property type="entry name" value="RNASE_3_2"/>
    <property type="match status" value="1"/>
</dbReference>
<dbReference type="EMBL" id="AWSO01000395">
    <property type="protein sequence ID" value="ESK90929.1"/>
    <property type="molecule type" value="Genomic_DNA"/>
</dbReference>
<dbReference type="InterPro" id="IPR036389">
    <property type="entry name" value="RNase_III_sf"/>
</dbReference>
<name>V2YGU9_MONRO</name>
<accession>V2YGU9</accession>
<dbReference type="PROSITE" id="PS50137">
    <property type="entry name" value="DS_RBD"/>
    <property type="match status" value="1"/>
</dbReference>
<reference evidence="6 7" key="1">
    <citation type="journal article" date="2014" name="BMC Genomics">
        <title>Genome and secretome analysis of the hemibiotrophic fungal pathogen, Moniliophthora roreri, which causes frosty pod rot disease of cacao: mechanisms of the biotrophic and necrotrophic phases.</title>
        <authorList>
            <person name="Meinhardt L.W."/>
            <person name="Costa G.G.L."/>
            <person name="Thomazella D.P.T."/>
            <person name="Teixeira P.J.P.L."/>
            <person name="Carazzolle M.F."/>
            <person name="Schuster S.C."/>
            <person name="Carlson J.E."/>
            <person name="Guiltinan M.J."/>
            <person name="Mieczkowski P."/>
            <person name="Farmer A."/>
            <person name="Ramaraj T."/>
            <person name="Crozier J."/>
            <person name="Davis R.E."/>
            <person name="Shao J."/>
            <person name="Melnick R.L."/>
            <person name="Pereira G.A.G."/>
            <person name="Bailey B.A."/>
        </authorList>
    </citation>
    <scope>NUCLEOTIDE SEQUENCE [LARGE SCALE GENOMIC DNA]</scope>
    <source>
        <strain evidence="6 7">MCA 2997</strain>
    </source>
</reference>
<dbReference type="GO" id="GO:0004525">
    <property type="term" value="F:ribonuclease III activity"/>
    <property type="evidence" value="ECO:0007669"/>
    <property type="project" value="InterPro"/>
</dbReference>
<comment type="caution">
    <text evidence="6">The sequence shown here is derived from an EMBL/GenBank/DDBJ whole genome shotgun (WGS) entry which is preliminary data.</text>
</comment>
<evidence type="ECO:0000313" key="6">
    <source>
        <dbReference type="EMBL" id="ESK90929.1"/>
    </source>
</evidence>
<dbReference type="InterPro" id="IPR014720">
    <property type="entry name" value="dsRBD_dom"/>
</dbReference>
<dbReference type="CDD" id="cd10845">
    <property type="entry name" value="DSRM_RNAse_III_family"/>
    <property type="match status" value="1"/>
</dbReference>
<dbReference type="SUPFAM" id="SSF69065">
    <property type="entry name" value="RNase III domain-like"/>
    <property type="match status" value="1"/>
</dbReference>
<dbReference type="Proteomes" id="UP000017559">
    <property type="component" value="Unassembled WGS sequence"/>
</dbReference>
<dbReference type="GO" id="GO:0003723">
    <property type="term" value="F:RNA binding"/>
    <property type="evidence" value="ECO:0007669"/>
    <property type="project" value="UniProtKB-UniRule"/>
</dbReference>
<evidence type="ECO:0000259" key="4">
    <source>
        <dbReference type="PROSITE" id="PS50137"/>
    </source>
</evidence>
<evidence type="ECO:0000256" key="3">
    <source>
        <dbReference type="SAM" id="MobiDB-lite"/>
    </source>
</evidence>